<dbReference type="InterPro" id="IPR000504">
    <property type="entry name" value="RRM_dom"/>
</dbReference>
<dbReference type="GO" id="GO:0005730">
    <property type="term" value="C:nucleolus"/>
    <property type="evidence" value="ECO:0007669"/>
    <property type="project" value="UniProtKB-SubCell"/>
</dbReference>
<organism evidence="8 9">
    <name type="scientific">Ditylenchus dipsaci</name>
    <dbReference type="NCBI Taxonomy" id="166011"/>
    <lineage>
        <taxon>Eukaryota</taxon>
        <taxon>Metazoa</taxon>
        <taxon>Ecdysozoa</taxon>
        <taxon>Nematoda</taxon>
        <taxon>Chromadorea</taxon>
        <taxon>Rhabditida</taxon>
        <taxon>Tylenchina</taxon>
        <taxon>Tylenchomorpha</taxon>
        <taxon>Sphaerularioidea</taxon>
        <taxon>Anguinidae</taxon>
        <taxon>Anguininae</taxon>
        <taxon>Ditylenchus</taxon>
    </lineage>
</organism>
<dbReference type="SUPFAM" id="SSF54928">
    <property type="entry name" value="RNA-binding domain, RBD"/>
    <property type="match status" value="1"/>
</dbReference>
<sequence length="470" mass="53662">MSSGQYRVLQVSNISPLQTKTKYMLCFRTLVGSRSSKLSFTMFIRQNPLHRLRLNLPPSNFIPDEETALQSGGPLLPGQRQLPPNVINQEQDIGDGQKWCLLTIDPNLSALGLPPYPALPAETEPSKVEEIRRTVYVGNLDKNCDGDELMEFFNTNIERMTTGSDSLPCAYAYVEFTNQSSVALALQNNGIEYKGRCLRIQHSRVAIIKPQRKTADQALAEVEEAIKTNEGKDKSSDGIFHIFKPEDFRLSILAIVHQEGGDPFAAQKISSPRYSKSPSTRRSGRRSRSRSSRGRDKRSKSKDRKSKRSRSRDKDRKSSKKRSSRDREKARDKEAERDSRHSRSVKDKDKDKERESKSSKKERKRSRSKTPKKERKDKEKFLNITFFPGSRPQEKFPKRKKDKNGSSDTSPVTKTAKPMAQEMEFEEETLRERLLEELNKKATEAKKRMAAGCRVYQAGEAVHSCYLQLP</sequence>
<keyword evidence="8" id="KW-1185">Reference proteome</keyword>
<keyword evidence="4" id="KW-0539">Nucleus</keyword>
<reference evidence="9" key="1">
    <citation type="submission" date="2022-11" db="UniProtKB">
        <authorList>
            <consortium name="WormBaseParasite"/>
        </authorList>
    </citation>
    <scope>IDENTIFICATION</scope>
</reference>
<feature type="compositionally biased region" description="Basic residues" evidence="6">
    <location>
        <begin position="360"/>
        <end position="373"/>
    </location>
</feature>
<dbReference type="InterPro" id="IPR035979">
    <property type="entry name" value="RBD_domain_sf"/>
</dbReference>
<evidence type="ECO:0000256" key="4">
    <source>
        <dbReference type="ARBA" id="ARBA00023242"/>
    </source>
</evidence>
<comment type="similarity">
    <text evidence="2">Belongs to the RRM RBM34 family.</text>
</comment>
<dbReference type="AlphaFoldDB" id="A0A915EFP5"/>
<dbReference type="GO" id="GO:0003723">
    <property type="term" value="F:RNA binding"/>
    <property type="evidence" value="ECO:0007669"/>
    <property type="project" value="UniProtKB-UniRule"/>
</dbReference>
<dbReference type="InterPro" id="IPR012677">
    <property type="entry name" value="Nucleotide-bd_a/b_plait_sf"/>
</dbReference>
<dbReference type="PANTHER" id="PTHR23236">
    <property type="entry name" value="EUKARYOTIC TRANSLATION INITIATION FACTOR 4B/4H"/>
    <property type="match status" value="1"/>
</dbReference>
<evidence type="ECO:0000256" key="1">
    <source>
        <dbReference type="ARBA" id="ARBA00004604"/>
    </source>
</evidence>
<feature type="domain" description="RRM" evidence="7">
    <location>
        <begin position="133"/>
        <end position="205"/>
    </location>
</feature>
<dbReference type="SMART" id="SM00360">
    <property type="entry name" value="RRM"/>
    <property type="match status" value="1"/>
</dbReference>
<dbReference type="Pfam" id="PF00076">
    <property type="entry name" value="RRM_1"/>
    <property type="match status" value="1"/>
</dbReference>
<proteinExistence type="inferred from homology"/>
<comment type="subcellular location">
    <subcellularLocation>
        <location evidence="1">Nucleus</location>
        <location evidence="1">Nucleolus</location>
    </subcellularLocation>
</comment>
<feature type="compositionally biased region" description="Basic and acidic residues" evidence="6">
    <location>
        <begin position="325"/>
        <end position="359"/>
    </location>
</feature>
<evidence type="ECO:0000313" key="8">
    <source>
        <dbReference type="Proteomes" id="UP000887574"/>
    </source>
</evidence>
<feature type="region of interest" description="Disordered" evidence="6">
    <location>
        <begin position="264"/>
        <end position="425"/>
    </location>
</feature>
<keyword evidence="3 5" id="KW-0694">RNA-binding</keyword>
<dbReference type="PANTHER" id="PTHR23236:SF25">
    <property type="entry name" value="RNA-BINDING PROTEIN 34"/>
    <property type="match status" value="1"/>
</dbReference>
<feature type="compositionally biased region" description="Basic residues" evidence="6">
    <location>
        <begin position="282"/>
        <end position="324"/>
    </location>
</feature>
<dbReference type="WBParaSite" id="jg4836">
    <property type="protein sequence ID" value="jg4836"/>
    <property type="gene ID" value="jg4836"/>
</dbReference>
<evidence type="ECO:0000259" key="7">
    <source>
        <dbReference type="PROSITE" id="PS50102"/>
    </source>
</evidence>
<evidence type="ECO:0000256" key="2">
    <source>
        <dbReference type="ARBA" id="ARBA00007077"/>
    </source>
</evidence>
<accession>A0A915EFP5</accession>
<protein>
    <submittedName>
        <fullName evidence="9">RRM domain-containing protein</fullName>
    </submittedName>
</protein>
<name>A0A915EFP5_9BILA</name>
<evidence type="ECO:0000256" key="6">
    <source>
        <dbReference type="SAM" id="MobiDB-lite"/>
    </source>
</evidence>
<dbReference type="Proteomes" id="UP000887574">
    <property type="component" value="Unplaced"/>
</dbReference>
<evidence type="ECO:0000256" key="3">
    <source>
        <dbReference type="ARBA" id="ARBA00022884"/>
    </source>
</evidence>
<evidence type="ECO:0000256" key="5">
    <source>
        <dbReference type="PROSITE-ProRule" id="PRU00176"/>
    </source>
</evidence>
<dbReference type="PROSITE" id="PS50102">
    <property type="entry name" value="RRM"/>
    <property type="match status" value="1"/>
</dbReference>
<evidence type="ECO:0000313" key="9">
    <source>
        <dbReference type="WBParaSite" id="jg4836"/>
    </source>
</evidence>
<dbReference type="Gene3D" id="3.30.70.330">
    <property type="match status" value="1"/>
</dbReference>